<dbReference type="PANTHER" id="PTHR34988:SF1">
    <property type="entry name" value="DNA-BINDING PROTEIN"/>
    <property type="match status" value="1"/>
</dbReference>
<evidence type="ECO:0000259" key="1">
    <source>
        <dbReference type="PROSITE" id="PS51742"/>
    </source>
</evidence>
<proteinExistence type="predicted"/>
<dbReference type="Pfam" id="PF03479">
    <property type="entry name" value="PCC"/>
    <property type="match status" value="1"/>
</dbReference>
<dbReference type="CDD" id="cd11378">
    <property type="entry name" value="DUF296"/>
    <property type="match status" value="1"/>
</dbReference>
<dbReference type="InterPro" id="IPR025707">
    <property type="entry name" value="DNA_bp_PD1"/>
</dbReference>
<comment type="caution">
    <text evidence="2">The sequence shown here is derived from an EMBL/GenBank/DDBJ whole genome shotgun (WGS) entry which is preliminary data.</text>
</comment>
<keyword evidence="3" id="KW-1185">Reference proteome</keyword>
<dbReference type="AlphaFoldDB" id="A0A6N7IPS2"/>
<dbReference type="PIRSF" id="PIRSF016702">
    <property type="entry name" value="DNA_bp_PD1"/>
    <property type="match status" value="1"/>
</dbReference>
<dbReference type="RefSeq" id="WP_152945979.1">
    <property type="nucleotide sequence ID" value="NZ_WHYR01000015.1"/>
</dbReference>
<protein>
    <submittedName>
        <fullName evidence="2">DUF296 domain-containing protein</fullName>
    </submittedName>
</protein>
<evidence type="ECO:0000313" key="2">
    <source>
        <dbReference type="EMBL" id="MQL52055.1"/>
    </source>
</evidence>
<dbReference type="SUPFAM" id="SSF117856">
    <property type="entry name" value="AF0104/ALDC/Ptd012-like"/>
    <property type="match status" value="1"/>
</dbReference>
<dbReference type="EMBL" id="WHYR01000015">
    <property type="protein sequence ID" value="MQL52055.1"/>
    <property type="molecule type" value="Genomic_DNA"/>
</dbReference>
<name>A0A6N7IPS2_9FIRM</name>
<dbReference type="PANTHER" id="PTHR34988">
    <property type="entry name" value="PROTEIN, PUTATIVE-RELATED"/>
    <property type="match status" value="1"/>
</dbReference>
<evidence type="ECO:0000313" key="3">
    <source>
        <dbReference type="Proteomes" id="UP000441717"/>
    </source>
</evidence>
<dbReference type="OrthoDB" id="9791702at2"/>
<sequence length="149" mass="16587">MLTRPVSRGRVIMGRLPKGADLLESLTRLCVNENIQLGDIRAIGAVQRARVGFYDQQKRTYSYLEFDRPHEIISLAGNVSLKGGQPFVHAHIGLMAEDGRMAGGHLAEGTVVFACEYVITELLHEKDSGFERVFDEDTGLFLWPGEKRG</sequence>
<organism evidence="2 3">
    <name type="scientific">Desulfofundulus thermobenzoicus</name>
    <dbReference type="NCBI Taxonomy" id="29376"/>
    <lineage>
        <taxon>Bacteria</taxon>
        <taxon>Bacillati</taxon>
        <taxon>Bacillota</taxon>
        <taxon>Clostridia</taxon>
        <taxon>Eubacteriales</taxon>
        <taxon>Peptococcaceae</taxon>
        <taxon>Desulfofundulus</taxon>
    </lineage>
</organism>
<reference evidence="2 3" key="1">
    <citation type="submission" date="2019-10" db="EMBL/GenBank/DDBJ databases">
        <title>Comparative genomics of sulfur disproportionating microorganisms.</title>
        <authorList>
            <person name="Ward L.M."/>
            <person name="Bertran E."/>
            <person name="Johnston D."/>
        </authorList>
    </citation>
    <scope>NUCLEOTIDE SEQUENCE [LARGE SCALE GENOMIC DNA]</scope>
    <source>
        <strain evidence="2 3">DSM 14055</strain>
    </source>
</reference>
<gene>
    <name evidence="2" type="ORF">GFC01_07190</name>
</gene>
<dbReference type="InterPro" id="IPR005175">
    <property type="entry name" value="PPC_dom"/>
</dbReference>
<feature type="domain" description="PPC" evidence="1">
    <location>
        <begin position="6"/>
        <end position="146"/>
    </location>
</feature>
<dbReference type="Proteomes" id="UP000441717">
    <property type="component" value="Unassembled WGS sequence"/>
</dbReference>
<dbReference type="PROSITE" id="PS51742">
    <property type="entry name" value="PPC"/>
    <property type="match status" value="1"/>
</dbReference>
<accession>A0A6N7IPS2</accession>
<dbReference type="Gene3D" id="3.30.1330.80">
    <property type="entry name" value="Hypothetical protein, similar to alpha- acetolactate decarboxylase, domain 2"/>
    <property type="match status" value="1"/>
</dbReference>